<evidence type="ECO:0000313" key="2">
    <source>
        <dbReference type="Proteomes" id="UP000576209"/>
    </source>
</evidence>
<sequence length="193" mass="21169">MRFTLLFLLCLVYSSCNTESAERAATEEDPSEASVAAAQQQMERIQEKNDRPVHDKEVLKAMLPEKLLGMDREKSSSNSMGAGGFVIATATATYTDQATDERKITVTISDGMGGNMANMDMVNSFTMDSEEGTKSTKTLQIDGHKAIRTFDSASMSGSLAVVFDQSVVQIEGRQLRNMAELEDAYDELDLDEL</sequence>
<name>A0A840EI30_9BACT</name>
<dbReference type="EMBL" id="JACIFF010000008">
    <property type="protein sequence ID" value="MBB4080556.1"/>
    <property type="molecule type" value="Genomic_DNA"/>
</dbReference>
<accession>A0A840EI30</accession>
<proteinExistence type="predicted"/>
<dbReference type="Proteomes" id="UP000576209">
    <property type="component" value="Unassembled WGS sequence"/>
</dbReference>
<dbReference type="RefSeq" id="WP_183496787.1">
    <property type="nucleotide sequence ID" value="NZ_JACIFF010000008.1"/>
</dbReference>
<organism evidence="1 2">
    <name type="scientific">Neolewinella aquimaris</name>
    <dbReference type="NCBI Taxonomy" id="1835722"/>
    <lineage>
        <taxon>Bacteria</taxon>
        <taxon>Pseudomonadati</taxon>
        <taxon>Bacteroidota</taxon>
        <taxon>Saprospiria</taxon>
        <taxon>Saprospirales</taxon>
        <taxon>Lewinellaceae</taxon>
        <taxon>Neolewinella</taxon>
    </lineage>
</organism>
<keyword evidence="2" id="KW-1185">Reference proteome</keyword>
<comment type="caution">
    <text evidence="1">The sequence shown here is derived from an EMBL/GenBank/DDBJ whole genome shotgun (WGS) entry which is preliminary data.</text>
</comment>
<gene>
    <name evidence="1" type="ORF">GGR28_003190</name>
</gene>
<dbReference type="AlphaFoldDB" id="A0A840EI30"/>
<reference evidence="1 2" key="1">
    <citation type="submission" date="2020-08" db="EMBL/GenBank/DDBJ databases">
        <title>Genomic Encyclopedia of Type Strains, Phase IV (KMG-IV): sequencing the most valuable type-strain genomes for metagenomic binning, comparative biology and taxonomic classification.</title>
        <authorList>
            <person name="Goeker M."/>
        </authorList>
    </citation>
    <scope>NUCLEOTIDE SEQUENCE [LARGE SCALE GENOMIC DNA]</scope>
    <source>
        <strain evidence="1 2">DSM 105137</strain>
    </source>
</reference>
<evidence type="ECO:0000313" key="1">
    <source>
        <dbReference type="EMBL" id="MBB4080556.1"/>
    </source>
</evidence>
<protein>
    <submittedName>
        <fullName evidence="1">Uncharacterized protein</fullName>
    </submittedName>
</protein>